<sequence>MNIARSKLLRLQFLARIVKKEIRYLCLTNQRLFPYPFTREKAERLEVDVELAERVDAFVSRFGRLQDTVGSKLLPQYLDAVGEATGPAIDNLNRAEKLGLIRSAELWITLRDLRNAMIHEYMEDLDKLADALNKGHQHVTTLTEDAGRMLADLEARGWIDQGK</sequence>
<reference evidence="1" key="1">
    <citation type="submission" date="2018-06" db="EMBL/GenBank/DDBJ databases">
        <authorList>
            <person name="Zhirakovskaya E."/>
        </authorList>
    </citation>
    <scope>NUCLEOTIDE SEQUENCE</scope>
</reference>
<proteinExistence type="predicted"/>
<dbReference type="EMBL" id="UOFO01000138">
    <property type="protein sequence ID" value="VAW87996.1"/>
    <property type="molecule type" value="Genomic_DNA"/>
</dbReference>
<dbReference type="AlphaFoldDB" id="A0A3B1A517"/>
<protein>
    <recommendedName>
        <fullName evidence="2">DUF86 domain-containing protein</fullName>
    </recommendedName>
</protein>
<organism evidence="1">
    <name type="scientific">hydrothermal vent metagenome</name>
    <dbReference type="NCBI Taxonomy" id="652676"/>
    <lineage>
        <taxon>unclassified sequences</taxon>
        <taxon>metagenomes</taxon>
        <taxon>ecological metagenomes</taxon>
    </lineage>
</organism>
<name>A0A3B1A517_9ZZZZ</name>
<accession>A0A3B1A517</accession>
<dbReference type="Gene3D" id="1.20.120.330">
    <property type="entry name" value="Nucleotidyltransferases domain 2"/>
    <property type="match status" value="1"/>
</dbReference>
<dbReference type="SUPFAM" id="SSF81593">
    <property type="entry name" value="Nucleotidyltransferase substrate binding subunit/domain"/>
    <property type="match status" value="1"/>
</dbReference>
<gene>
    <name evidence="1" type="ORF">MNBD_GAMMA16-1940</name>
</gene>
<evidence type="ECO:0008006" key="2">
    <source>
        <dbReference type="Google" id="ProtNLM"/>
    </source>
</evidence>
<evidence type="ECO:0000313" key="1">
    <source>
        <dbReference type="EMBL" id="VAW87996.1"/>
    </source>
</evidence>